<evidence type="ECO:0000256" key="1">
    <source>
        <dbReference type="SAM" id="SignalP"/>
    </source>
</evidence>
<name>A0A250J3S4_9BACT</name>
<evidence type="ECO:0000313" key="3">
    <source>
        <dbReference type="EMBL" id="ATB38021.1"/>
    </source>
</evidence>
<accession>A0A250J3S4</accession>
<sequence>MFRLTVLAACLCASASLAAEPVRLALPGLTGIQISPEVSGFYSEHLAQQLNFQGMRVPAPEVPAPEVPAPQSPVPSLPARRWDVPLAHTAGLVVGMRVSLSLLWPRHYDPSRLREGFSHLREAYTRPPEFHRDLPLLESDGDPWLLNTVGHGLFGSEIYSRARHCGQSPAAAFLATFLASTAWEYTLEAFHQRPSAVDLVWTPLAGALLGEGRYRLHRALVQGGGQSPGTARKVLFFVVDPLGEAERRLLGAGC</sequence>
<evidence type="ECO:0000313" key="4">
    <source>
        <dbReference type="Proteomes" id="UP000217257"/>
    </source>
</evidence>
<feature type="domain" description="DUF3943" evidence="2">
    <location>
        <begin position="139"/>
        <end position="241"/>
    </location>
</feature>
<dbReference type="InterPro" id="IPR025079">
    <property type="entry name" value="DUF3943"/>
</dbReference>
<dbReference type="KEGG" id="cfus:CYFUS_003447"/>
<dbReference type="EMBL" id="CP022098">
    <property type="protein sequence ID" value="ATB38021.1"/>
    <property type="molecule type" value="Genomic_DNA"/>
</dbReference>
<gene>
    <name evidence="3" type="ORF">CYFUS_003447</name>
</gene>
<reference evidence="3 4" key="1">
    <citation type="submission" date="2017-06" db="EMBL/GenBank/DDBJ databases">
        <title>Sequencing and comparative analysis of myxobacterial genomes.</title>
        <authorList>
            <person name="Rupp O."/>
            <person name="Goesmann A."/>
            <person name="Sogaard-Andersen L."/>
        </authorList>
    </citation>
    <scope>NUCLEOTIDE SEQUENCE [LARGE SCALE GENOMIC DNA]</scope>
    <source>
        <strain evidence="3 4">DSM 52655</strain>
    </source>
</reference>
<evidence type="ECO:0000259" key="2">
    <source>
        <dbReference type="Pfam" id="PF13084"/>
    </source>
</evidence>
<dbReference type="Proteomes" id="UP000217257">
    <property type="component" value="Chromosome"/>
</dbReference>
<dbReference type="Pfam" id="PF13084">
    <property type="entry name" value="DUF3943"/>
    <property type="match status" value="1"/>
</dbReference>
<feature type="signal peptide" evidence="1">
    <location>
        <begin position="1"/>
        <end position="18"/>
    </location>
</feature>
<protein>
    <recommendedName>
        <fullName evidence="2">DUF3943 domain-containing protein</fullName>
    </recommendedName>
</protein>
<keyword evidence="1" id="KW-0732">Signal</keyword>
<organism evidence="3 4">
    <name type="scientific">Cystobacter fuscus</name>
    <dbReference type="NCBI Taxonomy" id="43"/>
    <lineage>
        <taxon>Bacteria</taxon>
        <taxon>Pseudomonadati</taxon>
        <taxon>Myxococcota</taxon>
        <taxon>Myxococcia</taxon>
        <taxon>Myxococcales</taxon>
        <taxon>Cystobacterineae</taxon>
        <taxon>Archangiaceae</taxon>
        <taxon>Cystobacter</taxon>
    </lineage>
</organism>
<feature type="chain" id="PRO_5012829214" description="DUF3943 domain-containing protein" evidence="1">
    <location>
        <begin position="19"/>
        <end position="254"/>
    </location>
</feature>
<dbReference type="RefSeq" id="WP_232537626.1">
    <property type="nucleotide sequence ID" value="NZ_CP022098.1"/>
</dbReference>
<proteinExistence type="predicted"/>
<dbReference type="AlphaFoldDB" id="A0A250J3S4"/>